<dbReference type="AlphaFoldDB" id="F8JT17"/>
<dbReference type="EMBL" id="CP003219">
    <property type="protein sequence ID" value="AEW92952.1"/>
    <property type="molecule type" value="Genomic_DNA"/>
</dbReference>
<accession>F8JT17</accession>
<dbReference type="eggNOG" id="ENOG5033FIF">
    <property type="taxonomic scope" value="Bacteria"/>
</dbReference>
<dbReference type="PATRIC" id="fig|1003195.11.peg.2193"/>
<dbReference type="KEGG" id="sct:SCAT_0575"/>
<dbReference type="RefSeq" id="WP_014141351.1">
    <property type="nucleotide sequence ID" value="NC_016111.1"/>
</dbReference>
<sequence length="305" mass="33614">MTLRCLTSYAYWRDTDMGELVGDLQALHGGRVEIFADSGAFSVATTGSTIKLADYAAWLHQWRHVITTAATLDVIGDPEATHRNTATLLNAGLNVLPAFHVGTPWPMLEDLCSRHAYLALGGMVPHSKRPDDVMRWLIRAFRIARHHGAVYHGFGQTRFATIAALPFYSVDSSAWVSGARYGNITLWDDRRCRLVTVPVGRPTEARKHAALLRTHGADPAVVGRPGFAHTAHRTAAEHAREYDMMRAAPMTAFHRLETWLARRHRVPPPAGWSDTGTCLFLACTDDEQMRLAARTLAPGAPCSAT</sequence>
<evidence type="ECO:0000313" key="1">
    <source>
        <dbReference type="EMBL" id="AEW92952.1"/>
    </source>
</evidence>
<protein>
    <submittedName>
        <fullName evidence="1">Mycobacteriophage GP2 protein</fullName>
    </submittedName>
</protein>
<dbReference type="STRING" id="1003195.SCATT_05810"/>
<organism evidence="1 2">
    <name type="scientific">Streptantibioticus cattleyicolor (strain ATCC 35852 / DSM 46488 / JCM 4925 / NBRC 14057 / NRRL 8057)</name>
    <name type="common">Streptomyces cattleya</name>
    <dbReference type="NCBI Taxonomy" id="1003195"/>
    <lineage>
        <taxon>Bacteria</taxon>
        <taxon>Bacillati</taxon>
        <taxon>Actinomycetota</taxon>
        <taxon>Actinomycetes</taxon>
        <taxon>Kitasatosporales</taxon>
        <taxon>Streptomycetaceae</taxon>
        <taxon>Streptantibioticus</taxon>
    </lineage>
</organism>
<proteinExistence type="predicted"/>
<dbReference type="OrthoDB" id="4324733at2"/>
<reference evidence="2" key="1">
    <citation type="submission" date="2011-12" db="EMBL/GenBank/DDBJ databases">
        <title>Complete genome sequence of Streptomyces cattleya strain DSM 46488.</title>
        <authorList>
            <person name="Ou H.-Y."/>
            <person name="Li P."/>
            <person name="Zhao C."/>
            <person name="O'Hagan D."/>
            <person name="Deng Z."/>
        </authorList>
    </citation>
    <scope>NUCLEOTIDE SEQUENCE [LARGE SCALE GENOMIC DNA]</scope>
    <source>
        <strain evidence="2">ATCC 35852 / DSM 46488 / JCM 4925 / NBRC 14057 / NRRL 8057</strain>
    </source>
</reference>
<keyword evidence="2" id="KW-1185">Reference proteome</keyword>
<name>F8JT17_STREN</name>
<dbReference type="Proteomes" id="UP000007842">
    <property type="component" value="Chromosome"/>
</dbReference>
<accession>G8WRD5</accession>
<dbReference type="KEGG" id="scy:SCATT_05810"/>
<evidence type="ECO:0000313" key="2">
    <source>
        <dbReference type="Proteomes" id="UP000007842"/>
    </source>
</evidence>
<gene>
    <name evidence="1" type="ordered locus">SCATT_05810</name>
</gene>
<dbReference type="HOGENOM" id="CLU_924122_0_0_11"/>